<accession>A0A1T2KSW0</accession>
<dbReference type="Proteomes" id="UP000190896">
    <property type="component" value="Unassembled WGS sequence"/>
</dbReference>
<comment type="caution">
    <text evidence="2">The sequence shown here is derived from an EMBL/GenBank/DDBJ whole genome shotgun (WGS) entry which is preliminary data.</text>
</comment>
<feature type="transmembrane region" description="Helical" evidence="1">
    <location>
        <begin position="12"/>
        <end position="32"/>
    </location>
</feature>
<name>A0A1T2KSW0_9GAMM</name>
<keyword evidence="1" id="KW-1133">Transmembrane helix</keyword>
<dbReference type="AlphaFoldDB" id="A0A1T2KSW0"/>
<gene>
    <name evidence="2" type="ORF">BOW51_10265</name>
</gene>
<proteinExistence type="predicted"/>
<evidence type="ECO:0000256" key="1">
    <source>
        <dbReference type="SAM" id="Phobius"/>
    </source>
</evidence>
<dbReference type="EMBL" id="MPRJ01000075">
    <property type="protein sequence ID" value="OOZ35806.1"/>
    <property type="molecule type" value="Genomic_DNA"/>
</dbReference>
<keyword evidence="3" id="KW-1185">Reference proteome</keyword>
<keyword evidence="1" id="KW-0812">Transmembrane</keyword>
<organism evidence="2 3">
    <name type="scientific">Solemya velesiana gill symbiont</name>
    <dbReference type="NCBI Taxonomy" id="1918948"/>
    <lineage>
        <taxon>Bacteria</taxon>
        <taxon>Pseudomonadati</taxon>
        <taxon>Pseudomonadota</taxon>
        <taxon>Gammaproteobacteria</taxon>
        <taxon>sulfur-oxidizing symbionts</taxon>
    </lineage>
</organism>
<evidence type="ECO:0000313" key="3">
    <source>
        <dbReference type="Proteomes" id="UP000190896"/>
    </source>
</evidence>
<sequence>MRIPGILTSRQSLYITLGIIISTVALIMSSHATYTYMATKDKIIAEMKHTSKLSIVSLEKTLSA</sequence>
<reference evidence="2 3" key="1">
    <citation type="submission" date="2016-11" db="EMBL/GenBank/DDBJ databases">
        <title>Mixed transmission modes and dynamic genome evolution in an obligate animal-bacterial symbiosis.</title>
        <authorList>
            <person name="Russell S.L."/>
            <person name="Corbett-Detig R.B."/>
            <person name="Cavanaugh C.M."/>
        </authorList>
    </citation>
    <scope>NUCLEOTIDE SEQUENCE [LARGE SCALE GENOMIC DNA]</scope>
    <source>
        <strain evidence="2">Se-Cadez</strain>
    </source>
</reference>
<evidence type="ECO:0000313" key="2">
    <source>
        <dbReference type="EMBL" id="OOZ35806.1"/>
    </source>
</evidence>
<protein>
    <submittedName>
        <fullName evidence="2">Uncharacterized protein</fullName>
    </submittedName>
</protein>
<keyword evidence="1" id="KW-0472">Membrane</keyword>